<protein>
    <recommendedName>
        <fullName evidence="9">TRAP transporter small permease protein</fullName>
    </recommendedName>
</protein>
<sequence length="170" mass="19133">MLLIADMIDRITVLVGKVLACLMIPLVLLVFANAVLRYVFGLGHVWLFEAIGYCFAILAVGLAGWAMKENEHVRVDIFYSMMSLRKKAIIDILGTVFFIGPFLWLMWDRSLPYVQRSWKTREGSMEISGIPYVWLLKTCLLTFCVLLGLAAIAFLLRAINDVITGGEDTP</sequence>
<keyword evidence="5 9" id="KW-0812">Transmembrane</keyword>
<feature type="domain" description="Tripartite ATP-independent periplasmic transporters DctQ component" evidence="10">
    <location>
        <begin position="26"/>
        <end position="159"/>
    </location>
</feature>
<organism evidence="11 12">
    <name type="scientific">Lutimaribacter saemankumensis</name>
    <dbReference type="NCBI Taxonomy" id="490829"/>
    <lineage>
        <taxon>Bacteria</taxon>
        <taxon>Pseudomonadati</taxon>
        <taxon>Pseudomonadota</taxon>
        <taxon>Alphaproteobacteria</taxon>
        <taxon>Rhodobacterales</taxon>
        <taxon>Roseobacteraceae</taxon>
        <taxon>Lutimaribacter</taxon>
    </lineage>
</organism>
<evidence type="ECO:0000256" key="7">
    <source>
        <dbReference type="ARBA" id="ARBA00023136"/>
    </source>
</evidence>
<evidence type="ECO:0000256" key="8">
    <source>
        <dbReference type="ARBA" id="ARBA00038436"/>
    </source>
</evidence>
<dbReference type="AlphaFoldDB" id="A0A1G8SE07"/>
<dbReference type="Proteomes" id="UP000199340">
    <property type="component" value="Unassembled WGS sequence"/>
</dbReference>
<evidence type="ECO:0000259" key="10">
    <source>
        <dbReference type="Pfam" id="PF04290"/>
    </source>
</evidence>
<keyword evidence="3" id="KW-1003">Cell membrane</keyword>
<dbReference type="PANTHER" id="PTHR35011:SF4">
    <property type="entry name" value="SLL1102 PROTEIN"/>
    <property type="match status" value="1"/>
</dbReference>
<keyword evidence="2 9" id="KW-0813">Transport</keyword>
<dbReference type="GO" id="GO:0022857">
    <property type="term" value="F:transmembrane transporter activity"/>
    <property type="evidence" value="ECO:0007669"/>
    <property type="project" value="UniProtKB-UniRule"/>
</dbReference>
<evidence type="ECO:0000256" key="4">
    <source>
        <dbReference type="ARBA" id="ARBA00022519"/>
    </source>
</evidence>
<evidence type="ECO:0000256" key="9">
    <source>
        <dbReference type="RuleBase" id="RU369079"/>
    </source>
</evidence>
<keyword evidence="12" id="KW-1185">Reference proteome</keyword>
<reference evidence="11 12" key="1">
    <citation type="submission" date="2016-10" db="EMBL/GenBank/DDBJ databases">
        <authorList>
            <person name="de Groot N.N."/>
        </authorList>
    </citation>
    <scope>NUCLEOTIDE SEQUENCE [LARGE SCALE GENOMIC DNA]</scope>
    <source>
        <strain evidence="11 12">DSM 28010</strain>
    </source>
</reference>
<evidence type="ECO:0000313" key="11">
    <source>
        <dbReference type="EMBL" id="SDJ27383.1"/>
    </source>
</evidence>
<feature type="transmembrane region" description="Helical" evidence="9">
    <location>
        <begin position="132"/>
        <end position="156"/>
    </location>
</feature>
<dbReference type="PANTHER" id="PTHR35011">
    <property type="entry name" value="2,3-DIKETO-L-GULONATE TRAP TRANSPORTER SMALL PERMEASE PROTEIN YIAM"/>
    <property type="match status" value="1"/>
</dbReference>
<comment type="subunit">
    <text evidence="9">The complex comprises the extracytoplasmic solute receptor protein and the two transmembrane proteins.</text>
</comment>
<evidence type="ECO:0000256" key="2">
    <source>
        <dbReference type="ARBA" id="ARBA00022448"/>
    </source>
</evidence>
<evidence type="ECO:0000256" key="6">
    <source>
        <dbReference type="ARBA" id="ARBA00022989"/>
    </source>
</evidence>
<comment type="similarity">
    <text evidence="8 9">Belongs to the TRAP transporter small permease family.</text>
</comment>
<feature type="transmembrane region" description="Helical" evidence="9">
    <location>
        <begin position="88"/>
        <end position="107"/>
    </location>
</feature>
<keyword evidence="4 9" id="KW-0997">Cell inner membrane</keyword>
<dbReference type="Pfam" id="PF04290">
    <property type="entry name" value="DctQ"/>
    <property type="match status" value="1"/>
</dbReference>
<comment type="function">
    <text evidence="9">Part of the tripartite ATP-independent periplasmic (TRAP) transport system.</text>
</comment>
<feature type="transmembrane region" description="Helical" evidence="9">
    <location>
        <begin position="46"/>
        <end position="67"/>
    </location>
</feature>
<gene>
    <name evidence="11" type="ORF">SAMN05421850_11143</name>
</gene>
<dbReference type="STRING" id="490829.SAMN05421850_11143"/>
<dbReference type="RefSeq" id="WP_090030189.1">
    <property type="nucleotide sequence ID" value="NZ_FNEB01000011.1"/>
</dbReference>
<evidence type="ECO:0000256" key="3">
    <source>
        <dbReference type="ARBA" id="ARBA00022475"/>
    </source>
</evidence>
<accession>A0A1G8SE07</accession>
<proteinExistence type="inferred from homology"/>
<dbReference type="EMBL" id="FNEB01000011">
    <property type="protein sequence ID" value="SDJ27383.1"/>
    <property type="molecule type" value="Genomic_DNA"/>
</dbReference>
<dbReference type="GO" id="GO:0005886">
    <property type="term" value="C:plasma membrane"/>
    <property type="evidence" value="ECO:0007669"/>
    <property type="project" value="UniProtKB-SubCell"/>
</dbReference>
<evidence type="ECO:0000256" key="5">
    <source>
        <dbReference type="ARBA" id="ARBA00022692"/>
    </source>
</evidence>
<evidence type="ECO:0000256" key="1">
    <source>
        <dbReference type="ARBA" id="ARBA00004429"/>
    </source>
</evidence>
<feature type="transmembrane region" description="Helical" evidence="9">
    <location>
        <begin position="12"/>
        <end position="40"/>
    </location>
</feature>
<dbReference type="InterPro" id="IPR055348">
    <property type="entry name" value="DctQ"/>
</dbReference>
<dbReference type="OrthoDB" id="9794346at2"/>
<keyword evidence="6 9" id="KW-1133">Transmembrane helix</keyword>
<evidence type="ECO:0000313" key="12">
    <source>
        <dbReference type="Proteomes" id="UP000199340"/>
    </source>
</evidence>
<dbReference type="InterPro" id="IPR007387">
    <property type="entry name" value="TRAP_DctQ"/>
</dbReference>
<comment type="subcellular location">
    <subcellularLocation>
        <location evidence="1 9">Cell inner membrane</location>
        <topology evidence="1 9">Multi-pass membrane protein</topology>
    </subcellularLocation>
</comment>
<keyword evidence="7 9" id="KW-0472">Membrane</keyword>
<name>A0A1G8SE07_9RHOB</name>